<gene>
    <name evidence="2" type="ORF">SAMN04488105_108276</name>
</gene>
<protein>
    <submittedName>
        <fullName evidence="2">Uncharacterized protein</fullName>
    </submittedName>
</protein>
<dbReference type="AlphaFoldDB" id="A0A1G7GBW7"/>
<organism evidence="2 3">
    <name type="scientific">Salipiger thiooxidans</name>
    <dbReference type="NCBI Taxonomy" id="282683"/>
    <lineage>
        <taxon>Bacteria</taxon>
        <taxon>Pseudomonadati</taxon>
        <taxon>Pseudomonadota</taxon>
        <taxon>Alphaproteobacteria</taxon>
        <taxon>Rhodobacterales</taxon>
        <taxon>Roseobacteraceae</taxon>
        <taxon>Salipiger</taxon>
    </lineage>
</organism>
<keyword evidence="3" id="KW-1185">Reference proteome</keyword>
<reference evidence="3" key="1">
    <citation type="submission" date="2016-10" db="EMBL/GenBank/DDBJ databases">
        <authorList>
            <person name="Varghese N."/>
            <person name="Submissions S."/>
        </authorList>
    </citation>
    <scope>NUCLEOTIDE SEQUENCE [LARGE SCALE GENOMIC DNA]</scope>
    <source>
        <strain evidence="3">DSM 10146</strain>
    </source>
</reference>
<proteinExistence type="predicted"/>
<evidence type="ECO:0000256" key="1">
    <source>
        <dbReference type="SAM" id="MobiDB-lite"/>
    </source>
</evidence>
<accession>A0A1G7GBW7</accession>
<evidence type="ECO:0000313" key="2">
    <source>
        <dbReference type="EMBL" id="SDE85632.1"/>
    </source>
</evidence>
<feature type="region of interest" description="Disordered" evidence="1">
    <location>
        <begin position="231"/>
        <end position="252"/>
    </location>
</feature>
<name>A0A1G7GBW7_9RHOB</name>
<dbReference type="EMBL" id="FNAV01000008">
    <property type="protein sequence ID" value="SDE85632.1"/>
    <property type="molecule type" value="Genomic_DNA"/>
</dbReference>
<evidence type="ECO:0000313" key="3">
    <source>
        <dbReference type="Proteomes" id="UP000198994"/>
    </source>
</evidence>
<dbReference type="STRING" id="282683.SAMN04488105_108276"/>
<sequence length="264" mass="29015">MAATSRCLRSQRRSRRLVFSTVPFYQDEEGSQNHVWVPGWACGCGHDTNSVPRSKVMDLRPATGRSRTAFTILPLSADCFAIAFRAGHAGFVRLLRRSTTAAQLGQPDQLSPSGAPTGGFLMRDHPIVATETGDLFSVCAKSIALDLAVDGRTMPTDLCGNPADRQLCVWQVFDPAPLTQIQLFVRHRPFSLLSSKIGDLSQPSLECAPSADSVATKLKCLRLRKPEMSHRGWRSMAGQGEDPTYRSPDRPCVQSRSLRRSFAL</sequence>
<dbReference type="Proteomes" id="UP000198994">
    <property type="component" value="Unassembled WGS sequence"/>
</dbReference>